<organism evidence="2">
    <name type="scientific">Coccolithus braarudii</name>
    <dbReference type="NCBI Taxonomy" id="221442"/>
    <lineage>
        <taxon>Eukaryota</taxon>
        <taxon>Haptista</taxon>
        <taxon>Haptophyta</taxon>
        <taxon>Prymnesiophyceae</taxon>
        <taxon>Coccolithales</taxon>
        <taxon>Coccolithaceae</taxon>
        <taxon>Coccolithus</taxon>
    </lineage>
</organism>
<accession>A0A7S0LR94</accession>
<dbReference type="InterPro" id="IPR000253">
    <property type="entry name" value="FHA_dom"/>
</dbReference>
<feature type="domain" description="FHA" evidence="1">
    <location>
        <begin position="48"/>
        <end position="121"/>
    </location>
</feature>
<dbReference type="SUPFAM" id="SSF49879">
    <property type="entry name" value="SMAD/FHA domain"/>
    <property type="match status" value="1"/>
</dbReference>
<dbReference type="InterPro" id="IPR008984">
    <property type="entry name" value="SMAD_FHA_dom_sf"/>
</dbReference>
<dbReference type="PROSITE" id="PS50006">
    <property type="entry name" value="FHA_DOMAIN"/>
    <property type="match status" value="1"/>
</dbReference>
<reference evidence="2" key="1">
    <citation type="submission" date="2021-01" db="EMBL/GenBank/DDBJ databases">
        <authorList>
            <person name="Corre E."/>
            <person name="Pelletier E."/>
            <person name="Niang G."/>
            <person name="Scheremetjew M."/>
            <person name="Finn R."/>
            <person name="Kale V."/>
            <person name="Holt S."/>
            <person name="Cochrane G."/>
            <person name="Meng A."/>
            <person name="Brown T."/>
            <person name="Cohen L."/>
        </authorList>
    </citation>
    <scope>NUCLEOTIDE SEQUENCE</scope>
    <source>
        <strain evidence="2">PLY182g</strain>
    </source>
</reference>
<sequence length="198" mass="22023">MAVRLEGGLKETRTRRTRWGRLVGHSPHDGSASPRVLDEHELVCTKDYMIGRSRKTDIRVGQNAPMPYISSQHFRIYHVIQWPAEPLLCHAARAPNAPLPALQPWLEDLSQNGTFVNDQLIGRGHKHALKDGDRIELVFARSQNRAQTAPPPSSFPYYTFSSTAAPVDGSVQAEVSDTDNKAASDTEGVLYPRGPVFR</sequence>
<evidence type="ECO:0000259" key="1">
    <source>
        <dbReference type="PROSITE" id="PS50006"/>
    </source>
</evidence>
<dbReference type="SMART" id="SM00240">
    <property type="entry name" value="FHA"/>
    <property type="match status" value="1"/>
</dbReference>
<dbReference type="Gene3D" id="2.60.200.20">
    <property type="match status" value="1"/>
</dbReference>
<protein>
    <recommendedName>
        <fullName evidence="1">FHA domain-containing protein</fullName>
    </recommendedName>
</protein>
<dbReference type="EMBL" id="HBEY01044898">
    <property type="protein sequence ID" value="CAD8618118.1"/>
    <property type="molecule type" value="Transcribed_RNA"/>
</dbReference>
<dbReference type="AlphaFoldDB" id="A0A7S0LR94"/>
<dbReference type="Pfam" id="PF00498">
    <property type="entry name" value="FHA"/>
    <property type="match status" value="1"/>
</dbReference>
<name>A0A7S0LR94_9EUKA</name>
<gene>
    <name evidence="2" type="ORF">CPEL01642_LOCUS21499</name>
</gene>
<proteinExistence type="predicted"/>
<evidence type="ECO:0000313" key="2">
    <source>
        <dbReference type="EMBL" id="CAD8618118.1"/>
    </source>
</evidence>